<keyword evidence="9" id="KW-0560">Oxidoreductase</keyword>
<keyword evidence="7" id="KW-0539">Nucleus</keyword>
<evidence type="ECO:0000256" key="5">
    <source>
        <dbReference type="ARBA" id="ARBA00022723"/>
    </source>
</evidence>
<keyword evidence="12" id="KW-1185">Reference proteome</keyword>
<evidence type="ECO:0000256" key="9">
    <source>
        <dbReference type="RuleBase" id="RU003682"/>
    </source>
</evidence>
<keyword evidence="6 9" id="KW-0408">Iron</keyword>
<keyword evidence="4" id="KW-0963">Cytoplasm</keyword>
<dbReference type="InterPro" id="IPR005123">
    <property type="entry name" value="Oxoglu/Fe-dep_dioxygenase_dom"/>
</dbReference>
<evidence type="ECO:0000256" key="2">
    <source>
        <dbReference type="ARBA" id="ARBA00004496"/>
    </source>
</evidence>
<dbReference type="GO" id="GO:0005634">
    <property type="term" value="C:nucleus"/>
    <property type="evidence" value="ECO:0007669"/>
    <property type="project" value="UniProtKB-SubCell"/>
</dbReference>
<evidence type="ECO:0000256" key="7">
    <source>
        <dbReference type="ARBA" id="ARBA00023242"/>
    </source>
</evidence>
<dbReference type="FunFam" id="2.60.120.330:FF:000015">
    <property type="entry name" value="Protein DMR6-LIKE OXYGENASE 1"/>
    <property type="match status" value="1"/>
</dbReference>
<evidence type="ECO:0000256" key="1">
    <source>
        <dbReference type="ARBA" id="ARBA00004123"/>
    </source>
</evidence>
<dbReference type="InterPro" id="IPR026992">
    <property type="entry name" value="DIOX_N"/>
</dbReference>
<dbReference type="PRINTS" id="PR00682">
    <property type="entry name" value="IPNSYNTHASE"/>
</dbReference>
<dbReference type="GO" id="GO:0005737">
    <property type="term" value="C:cytoplasm"/>
    <property type="evidence" value="ECO:0007669"/>
    <property type="project" value="UniProtKB-SubCell"/>
</dbReference>
<evidence type="ECO:0000313" key="12">
    <source>
        <dbReference type="Proteomes" id="UP000834106"/>
    </source>
</evidence>
<dbReference type="GO" id="GO:0009805">
    <property type="term" value="P:coumarin biosynthetic process"/>
    <property type="evidence" value="ECO:0007669"/>
    <property type="project" value="UniProtKB-ARBA"/>
</dbReference>
<name>A0AAD2DN28_9LAMI</name>
<evidence type="ECO:0000256" key="4">
    <source>
        <dbReference type="ARBA" id="ARBA00022490"/>
    </source>
</evidence>
<gene>
    <name evidence="11" type="ORF">FPE_LOCUS8077</name>
</gene>
<dbReference type="InterPro" id="IPR027443">
    <property type="entry name" value="IPNS-like_sf"/>
</dbReference>
<protein>
    <recommendedName>
        <fullName evidence="10">Fe2OG dioxygenase domain-containing protein</fullName>
    </recommendedName>
</protein>
<keyword evidence="5 9" id="KW-0479">Metal-binding</keyword>
<organism evidence="11 12">
    <name type="scientific">Fraxinus pennsylvanica</name>
    <dbReference type="NCBI Taxonomy" id="56036"/>
    <lineage>
        <taxon>Eukaryota</taxon>
        <taxon>Viridiplantae</taxon>
        <taxon>Streptophyta</taxon>
        <taxon>Embryophyta</taxon>
        <taxon>Tracheophyta</taxon>
        <taxon>Spermatophyta</taxon>
        <taxon>Magnoliopsida</taxon>
        <taxon>eudicotyledons</taxon>
        <taxon>Gunneridae</taxon>
        <taxon>Pentapetalae</taxon>
        <taxon>asterids</taxon>
        <taxon>lamiids</taxon>
        <taxon>Lamiales</taxon>
        <taxon>Oleaceae</taxon>
        <taxon>Oleeae</taxon>
        <taxon>Fraxinus</taxon>
    </lineage>
</organism>
<feature type="domain" description="Fe2OG dioxygenase" evidence="10">
    <location>
        <begin position="261"/>
        <end position="360"/>
    </location>
</feature>
<dbReference type="Pfam" id="PF14226">
    <property type="entry name" value="DIOX_N"/>
    <property type="match status" value="1"/>
</dbReference>
<dbReference type="Gene3D" id="2.60.120.330">
    <property type="entry name" value="B-lactam Antibiotic, Isopenicillin N Synthase, Chain"/>
    <property type="match status" value="1"/>
</dbReference>
<evidence type="ECO:0000256" key="3">
    <source>
        <dbReference type="ARBA" id="ARBA00008056"/>
    </source>
</evidence>
<dbReference type="GO" id="GO:0046872">
    <property type="term" value="F:metal ion binding"/>
    <property type="evidence" value="ECO:0007669"/>
    <property type="project" value="UniProtKB-KW"/>
</dbReference>
<proteinExistence type="inferred from homology"/>
<dbReference type="AlphaFoldDB" id="A0AAD2DN28"/>
<dbReference type="EMBL" id="OU503040">
    <property type="protein sequence ID" value="CAI9760647.1"/>
    <property type="molecule type" value="Genomic_DNA"/>
</dbReference>
<dbReference type="GO" id="GO:0002238">
    <property type="term" value="P:response to molecule of fungal origin"/>
    <property type="evidence" value="ECO:0007669"/>
    <property type="project" value="UniProtKB-ARBA"/>
</dbReference>
<accession>A0AAD2DN28</accession>
<dbReference type="SUPFAM" id="SSF51197">
    <property type="entry name" value="Clavaminate synthase-like"/>
    <property type="match status" value="1"/>
</dbReference>
<comment type="function">
    <text evidence="8">Involved in the regulation of shoot development and salicylic acid (SA) homeostasis.</text>
</comment>
<comment type="subcellular location">
    <subcellularLocation>
        <location evidence="2">Cytoplasm</location>
    </subcellularLocation>
    <subcellularLocation>
        <location evidence="1">Nucleus</location>
    </subcellularLocation>
</comment>
<dbReference type="Pfam" id="PF03171">
    <property type="entry name" value="2OG-FeII_Oxy"/>
    <property type="match status" value="1"/>
</dbReference>
<reference evidence="11" key="1">
    <citation type="submission" date="2023-05" db="EMBL/GenBank/DDBJ databases">
        <authorList>
            <person name="Huff M."/>
        </authorList>
    </citation>
    <scope>NUCLEOTIDE SEQUENCE</scope>
</reference>
<evidence type="ECO:0000256" key="6">
    <source>
        <dbReference type="ARBA" id="ARBA00023004"/>
    </source>
</evidence>
<dbReference type="InterPro" id="IPR044861">
    <property type="entry name" value="IPNS-like_FE2OG_OXY"/>
</dbReference>
<evidence type="ECO:0000259" key="10">
    <source>
        <dbReference type="PROSITE" id="PS51471"/>
    </source>
</evidence>
<dbReference type="Proteomes" id="UP000834106">
    <property type="component" value="Chromosome 5"/>
</dbReference>
<dbReference type="GO" id="GO:0016706">
    <property type="term" value="F:2-oxoglutarate-dependent dioxygenase activity"/>
    <property type="evidence" value="ECO:0007669"/>
    <property type="project" value="UniProtKB-ARBA"/>
</dbReference>
<sequence>MKLNFFRKLDTVVISLFLYKYTSIHFLNSHNLISLLIYALVSLRLSQEILVLSCLQQWKYILPASERPNVVEHEKSTGAADNANLELPIVDFAELQGPNRSQVLNSLASACENYGFFQLVNHGIPYEIISNMVDVSKRFFEMPYSEREKYMSADINSPVRYGTSYNQRTDGVFCWRDFLKLVCQPLPDVLPHCPSSPNDFRTLAVSYAKEVKFLFLMLVDAILESLGLMNKKNTTREDEDDDDDDDDKDEEKEILKEFEDGSQLMILNCYPPCPQPDLTLGMPPHSDYGFLTLLLQDEVKGLQIQHQENWVTVEPIPGSFVVNVGDHLEIFSNGRYKSVLHRVLVNSMNYRISVASLHSLPFESTVQPCPKLISETNPRRYMDTNFASFLEYMKSRDSTKKNFLESRKLTS</sequence>
<dbReference type="InterPro" id="IPR050295">
    <property type="entry name" value="Plant_2OG-oxidoreductases"/>
</dbReference>
<dbReference type="PANTHER" id="PTHR47991">
    <property type="entry name" value="OXOGLUTARATE/IRON-DEPENDENT DIOXYGENASE"/>
    <property type="match status" value="1"/>
</dbReference>
<comment type="similarity">
    <text evidence="3 9">Belongs to the iron/ascorbate-dependent oxidoreductase family.</text>
</comment>
<evidence type="ECO:0000313" key="11">
    <source>
        <dbReference type="EMBL" id="CAI9760647.1"/>
    </source>
</evidence>
<evidence type="ECO:0000256" key="8">
    <source>
        <dbReference type="ARBA" id="ARBA00059922"/>
    </source>
</evidence>
<dbReference type="PROSITE" id="PS51471">
    <property type="entry name" value="FE2OG_OXY"/>
    <property type="match status" value="1"/>
</dbReference>